<dbReference type="Pfam" id="PF00583">
    <property type="entry name" value="Acetyltransf_1"/>
    <property type="match status" value="1"/>
</dbReference>
<reference evidence="2" key="1">
    <citation type="submission" date="2022-12" db="EMBL/GenBank/DDBJ databases">
        <title>Gycomyces niveus sp.nov.,a novel actinomycete isolated from soil in Shouguan.</title>
        <authorList>
            <person name="Yang X."/>
        </authorList>
    </citation>
    <scope>NUCLEOTIDE SEQUENCE</scope>
    <source>
        <strain evidence="2">NEAU-A15</strain>
    </source>
</reference>
<sequence length="148" mass="15618">MTDALLLDRLPTAAEHRRIAEAVGWAEAFDWDTLPASLDRSLAGAVALQGGHAVGMGRLVGDGVKYFYVQDLAVLPEYQGAGIGTALVQRLLDHVASTAPSTAFVGLFATDGAIPLYRRHGFAQGDMTGMFRLVEPAVPAATIPSRLA</sequence>
<evidence type="ECO:0000313" key="3">
    <source>
        <dbReference type="Proteomes" id="UP001146067"/>
    </source>
</evidence>
<name>A0A9X3P9D1_9ACTN</name>
<gene>
    <name evidence="2" type="ORF">O1R50_16360</name>
</gene>
<feature type="domain" description="N-acetyltransferase" evidence="1">
    <location>
        <begin position="8"/>
        <end position="141"/>
    </location>
</feature>
<dbReference type="CDD" id="cd04301">
    <property type="entry name" value="NAT_SF"/>
    <property type="match status" value="1"/>
</dbReference>
<evidence type="ECO:0000259" key="1">
    <source>
        <dbReference type="PROSITE" id="PS51186"/>
    </source>
</evidence>
<dbReference type="PROSITE" id="PS51186">
    <property type="entry name" value="GNAT"/>
    <property type="match status" value="1"/>
</dbReference>
<dbReference type="InterPro" id="IPR053144">
    <property type="entry name" value="Acetyltransferase_Butenolide"/>
</dbReference>
<dbReference type="InterPro" id="IPR000182">
    <property type="entry name" value="GNAT_dom"/>
</dbReference>
<dbReference type="Proteomes" id="UP001146067">
    <property type="component" value="Unassembled WGS sequence"/>
</dbReference>
<dbReference type="GO" id="GO:0016747">
    <property type="term" value="F:acyltransferase activity, transferring groups other than amino-acyl groups"/>
    <property type="evidence" value="ECO:0007669"/>
    <property type="project" value="InterPro"/>
</dbReference>
<protein>
    <submittedName>
        <fullName evidence="2">GNAT family N-acetyltransferase</fullName>
    </submittedName>
</protein>
<keyword evidence="3" id="KW-1185">Reference proteome</keyword>
<dbReference type="PANTHER" id="PTHR43233:SF1">
    <property type="entry name" value="FAMILY N-ACETYLTRANSFERASE, PUTATIVE (AFU_ORTHOLOGUE AFUA_6G03350)-RELATED"/>
    <property type="match status" value="1"/>
</dbReference>
<dbReference type="SUPFAM" id="SSF55729">
    <property type="entry name" value="Acyl-CoA N-acyltransferases (Nat)"/>
    <property type="match status" value="1"/>
</dbReference>
<dbReference type="PANTHER" id="PTHR43233">
    <property type="entry name" value="FAMILY N-ACETYLTRANSFERASE, PUTATIVE (AFU_ORTHOLOGUE AFUA_6G03350)-RELATED"/>
    <property type="match status" value="1"/>
</dbReference>
<proteinExistence type="predicted"/>
<dbReference type="InterPro" id="IPR016181">
    <property type="entry name" value="Acyl_CoA_acyltransferase"/>
</dbReference>
<comment type="caution">
    <text evidence="2">The sequence shown here is derived from an EMBL/GenBank/DDBJ whole genome shotgun (WGS) entry which is preliminary data.</text>
</comment>
<dbReference type="Gene3D" id="3.40.630.30">
    <property type="match status" value="1"/>
</dbReference>
<accession>A0A9X3P9D1</accession>
<evidence type="ECO:0000313" key="2">
    <source>
        <dbReference type="EMBL" id="MDA1361206.1"/>
    </source>
</evidence>
<organism evidence="2 3">
    <name type="scientific">Glycomyces luteolus</name>
    <dbReference type="NCBI Taxonomy" id="2670330"/>
    <lineage>
        <taxon>Bacteria</taxon>
        <taxon>Bacillati</taxon>
        <taxon>Actinomycetota</taxon>
        <taxon>Actinomycetes</taxon>
        <taxon>Glycomycetales</taxon>
        <taxon>Glycomycetaceae</taxon>
        <taxon>Glycomyces</taxon>
    </lineage>
</organism>
<dbReference type="RefSeq" id="WP_270111187.1">
    <property type="nucleotide sequence ID" value="NZ_JAPZVP010000013.1"/>
</dbReference>
<dbReference type="AlphaFoldDB" id="A0A9X3P9D1"/>
<dbReference type="EMBL" id="JAPZVP010000013">
    <property type="protein sequence ID" value="MDA1361206.1"/>
    <property type="molecule type" value="Genomic_DNA"/>
</dbReference>